<dbReference type="Proteomes" id="UP000030002">
    <property type="component" value="Unassembled WGS sequence"/>
</dbReference>
<evidence type="ECO:0000256" key="1">
    <source>
        <dbReference type="ARBA" id="ARBA00010641"/>
    </source>
</evidence>
<dbReference type="STRING" id="1385520.N802_01795"/>
<gene>
    <name evidence="8" type="ORF">N802_01795</name>
</gene>
<evidence type="ECO:0000313" key="9">
    <source>
        <dbReference type="Proteomes" id="UP000030002"/>
    </source>
</evidence>
<evidence type="ECO:0000256" key="4">
    <source>
        <dbReference type="ARBA" id="ARBA00023163"/>
    </source>
</evidence>
<evidence type="ECO:0000259" key="7">
    <source>
        <dbReference type="Pfam" id="PF08281"/>
    </source>
</evidence>
<dbReference type="GO" id="GO:0016987">
    <property type="term" value="F:sigma factor activity"/>
    <property type="evidence" value="ECO:0007669"/>
    <property type="project" value="UniProtKB-KW"/>
</dbReference>
<proteinExistence type="inferred from homology"/>
<accession>A0A0A0JBL3</accession>
<dbReference type="InterPro" id="IPR014284">
    <property type="entry name" value="RNA_pol_sigma-70_dom"/>
</dbReference>
<dbReference type="InterPro" id="IPR013324">
    <property type="entry name" value="RNA_pol_sigma_r3/r4-like"/>
</dbReference>
<dbReference type="CDD" id="cd06171">
    <property type="entry name" value="Sigma70_r4"/>
    <property type="match status" value="1"/>
</dbReference>
<dbReference type="NCBIfam" id="TIGR02937">
    <property type="entry name" value="sigma70-ECF"/>
    <property type="match status" value="1"/>
</dbReference>
<dbReference type="Gene3D" id="1.10.1740.10">
    <property type="match status" value="1"/>
</dbReference>
<evidence type="ECO:0000313" key="8">
    <source>
        <dbReference type="EMBL" id="KGN34810.1"/>
    </source>
</evidence>
<dbReference type="GO" id="GO:0006352">
    <property type="term" value="P:DNA-templated transcription initiation"/>
    <property type="evidence" value="ECO:0007669"/>
    <property type="project" value="InterPro"/>
</dbReference>
<dbReference type="SUPFAM" id="SSF88659">
    <property type="entry name" value="Sigma3 and sigma4 domains of RNA polymerase sigma factors"/>
    <property type="match status" value="1"/>
</dbReference>
<evidence type="ECO:0000256" key="2">
    <source>
        <dbReference type="ARBA" id="ARBA00023015"/>
    </source>
</evidence>
<keyword evidence="9" id="KW-1185">Reference proteome</keyword>
<evidence type="ECO:0000259" key="6">
    <source>
        <dbReference type="Pfam" id="PF04542"/>
    </source>
</evidence>
<keyword evidence="3" id="KW-0731">Sigma factor</keyword>
<dbReference type="InterPro" id="IPR039425">
    <property type="entry name" value="RNA_pol_sigma-70-like"/>
</dbReference>
<name>A0A0A0JBL3_9MICO</name>
<organism evidence="8 9">
    <name type="scientific">Knoellia sinensis KCTC 19936</name>
    <dbReference type="NCBI Taxonomy" id="1385520"/>
    <lineage>
        <taxon>Bacteria</taxon>
        <taxon>Bacillati</taxon>
        <taxon>Actinomycetota</taxon>
        <taxon>Actinomycetes</taxon>
        <taxon>Micrococcales</taxon>
        <taxon>Intrasporangiaceae</taxon>
        <taxon>Knoellia</taxon>
    </lineage>
</organism>
<dbReference type="EMBL" id="AVPJ01000001">
    <property type="protein sequence ID" value="KGN34810.1"/>
    <property type="molecule type" value="Genomic_DNA"/>
</dbReference>
<dbReference type="Gene3D" id="1.10.10.10">
    <property type="entry name" value="Winged helix-like DNA-binding domain superfamily/Winged helix DNA-binding domain"/>
    <property type="match status" value="1"/>
</dbReference>
<reference evidence="8 9" key="1">
    <citation type="submission" date="2013-08" db="EMBL/GenBank/DDBJ databases">
        <title>The genome sequence of Knoellia sinensis.</title>
        <authorList>
            <person name="Zhu W."/>
            <person name="Wang G."/>
        </authorList>
    </citation>
    <scope>NUCLEOTIDE SEQUENCE [LARGE SCALE GENOMIC DNA]</scope>
    <source>
        <strain evidence="8 9">KCTC 19936</strain>
    </source>
</reference>
<dbReference type="InterPro" id="IPR007627">
    <property type="entry name" value="RNA_pol_sigma70_r2"/>
</dbReference>
<dbReference type="InterPro" id="IPR013325">
    <property type="entry name" value="RNA_pol_sigma_r2"/>
</dbReference>
<feature type="compositionally biased region" description="Polar residues" evidence="5">
    <location>
        <begin position="169"/>
        <end position="182"/>
    </location>
</feature>
<dbReference type="GO" id="GO:0003677">
    <property type="term" value="F:DNA binding"/>
    <property type="evidence" value="ECO:0007669"/>
    <property type="project" value="InterPro"/>
</dbReference>
<dbReference type="PANTHER" id="PTHR43133:SF25">
    <property type="entry name" value="RNA POLYMERASE SIGMA FACTOR RFAY-RELATED"/>
    <property type="match status" value="1"/>
</dbReference>
<evidence type="ECO:0000256" key="5">
    <source>
        <dbReference type="SAM" id="MobiDB-lite"/>
    </source>
</evidence>
<dbReference type="Pfam" id="PF08281">
    <property type="entry name" value="Sigma70_r4_2"/>
    <property type="match status" value="1"/>
</dbReference>
<dbReference type="PANTHER" id="PTHR43133">
    <property type="entry name" value="RNA POLYMERASE ECF-TYPE SIGMA FACTO"/>
    <property type="match status" value="1"/>
</dbReference>
<dbReference type="eggNOG" id="COG1595">
    <property type="taxonomic scope" value="Bacteria"/>
</dbReference>
<dbReference type="OrthoDB" id="4184921at2"/>
<feature type="domain" description="RNA polymerase sigma-70 region 2" evidence="6">
    <location>
        <begin position="11"/>
        <end position="79"/>
    </location>
</feature>
<feature type="region of interest" description="Disordered" evidence="5">
    <location>
        <begin position="164"/>
        <end position="200"/>
    </location>
</feature>
<protein>
    <submittedName>
        <fullName evidence="8">RNA polymerase</fullName>
    </submittedName>
</protein>
<dbReference type="InterPro" id="IPR036388">
    <property type="entry name" value="WH-like_DNA-bd_sf"/>
</dbReference>
<feature type="domain" description="RNA polymerase sigma factor 70 region 4 type 2" evidence="7">
    <location>
        <begin position="106"/>
        <end position="156"/>
    </location>
</feature>
<evidence type="ECO:0000256" key="3">
    <source>
        <dbReference type="ARBA" id="ARBA00023082"/>
    </source>
</evidence>
<comment type="similarity">
    <text evidence="1">Belongs to the sigma-70 factor family. ECF subfamily.</text>
</comment>
<dbReference type="Pfam" id="PF04542">
    <property type="entry name" value="Sigma70_r2"/>
    <property type="match status" value="1"/>
</dbReference>
<keyword evidence="2" id="KW-0805">Transcription regulation</keyword>
<comment type="caution">
    <text evidence="8">The sequence shown here is derived from an EMBL/GenBank/DDBJ whole genome shotgun (WGS) entry which is preliminary data.</text>
</comment>
<sequence length="200" mass="23012">MVSPEERFTALFERTRLPLLAYAVRRVVDPADAADVVAETYLVAWRRLDDVPQGDEARPWLFGVARRVLANHHRGERRRVALADRLRDHLVDEVVPALELVEEAPVVRAMRRLPDDDQELLRLVAWEELAREEIAVVMGLSRATVRVRLHRARKRLEKLMTELPEDPESTANSTVVQRNTKSGHVPDVRTPVRMRAEEAR</sequence>
<dbReference type="RefSeq" id="WP_035911234.1">
    <property type="nucleotide sequence ID" value="NZ_AVPJ01000001.1"/>
</dbReference>
<keyword evidence="4" id="KW-0804">Transcription</keyword>
<dbReference type="SUPFAM" id="SSF88946">
    <property type="entry name" value="Sigma2 domain of RNA polymerase sigma factors"/>
    <property type="match status" value="1"/>
</dbReference>
<dbReference type="InterPro" id="IPR013249">
    <property type="entry name" value="RNA_pol_sigma70_r4_t2"/>
</dbReference>
<dbReference type="AlphaFoldDB" id="A0A0A0JBL3"/>